<evidence type="ECO:0000256" key="5">
    <source>
        <dbReference type="ARBA" id="ARBA00022448"/>
    </source>
</evidence>
<dbReference type="GO" id="GO:0042953">
    <property type="term" value="P:lipoprotein transport"/>
    <property type="evidence" value="ECO:0007669"/>
    <property type="project" value="InterPro"/>
</dbReference>
<evidence type="ECO:0000256" key="3">
    <source>
        <dbReference type="ARBA" id="ARBA00011245"/>
    </source>
</evidence>
<proteinExistence type="inferred from homology"/>
<evidence type="ECO:0000256" key="9">
    <source>
        <dbReference type="ARBA" id="ARBA00023186"/>
    </source>
</evidence>
<evidence type="ECO:0000313" key="13">
    <source>
        <dbReference type="Proteomes" id="UP000182350"/>
    </source>
</evidence>
<evidence type="ECO:0000256" key="10">
    <source>
        <dbReference type="HAMAP-Rule" id="MF_00240"/>
    </source>
</evidence>
<dbReference type="GO" id="GO:0030288">
    <property type="term" value="C:outer membrane-bounded periplasmic space"/>
    <property type="evidence" value="ECO:0007669"/>
    <property type="project" value="TreeGrafter"/>
</dbReference>
<dbReference type="GO" id="GO:0044874">
    <property type="term" value="P:lipoprotein localization to outer membrane"/>
    <property type="evidence" value="ECO:0007669"/>
    <property type="project" value="UniProtKB-UniRule"/>
</dbReference>
<comment type="similarity">
    <text evidence="2 10">Belongs to the LolA family.</text>
</comment>
<dbReference type="InterPro" id="IPR004564">
    <property type="entry name" value="OM_lipoprot_carrier_LolA-like"/>
</dbReference>
<evidence type="ECO:0000256" key="11">
    <source>
        <dbReference type="SAM" id="Coils"/>
    </source>
</evidence>
<dbReference type="Proteomes" id="UP000182350">
    <property type="component" value="Unassembled WGS sequence"/>
</dbReference>
<keyword evidence="8 10" id="KW-0653">Protein transport</keyword>
<protein>
    <recommendedName>
        <fullName evidence="4 10">Outer-membrane lipoprotein carrier protein</fullName>
    </recommendedName>
</protein>
<dbReference type="Pfam" id="PF03548">
    <property type="entry name" value="LolA"/>
    <property type="match status" value="1"/>
</dbReference>
<name>A0A1K1TTI6_9GAMM</name>
<dbReference type="InterPro" id="IPR018323">
    <property type="entry name" value="OM_lipoprot_carrier_LolA_Pbac"/>
</dbReference>
<gene>
    <name evidence="10" type="primary">lolA</name>
    <name evidence="12" type="ORF">SAMN02745752_00313</name>
</gene>
<comment type="subunit">
    <text evidence="3 10">Monomer.</text>
</comment>
<keyword evidence="12" id="KW-0449">Lipoprotein</keyword>
<keyword evidence="13" id="KW-1185">Reference proteome</keyword>
<evidence type="ECO:0000256" key="8">
    <source>
        <dbReference type="ARBA" id="ARBA00022927"/>
    </source>
</evidence>
<evidence type="ECO:0000256" key="2">
    <source>
        <dbReference type="ARBA" id="ARBA00007615"/>
    </source>
</evidence>
<sequence>MAFFDRWKGTQGLFRSLMISGLLLLALPLQADPAVKRLHDLLQQMQSLEGRFEQLTQDARGQRLQESSGVMRLQKPGRFFWETERPYPQVLVSDGSTLWVYDPDLEQVTVQALDQRVASTPALILSGESTDLTEHFRINQTRSGTDEEFRLVPRGADSLFEVLRLYFVDGRIRALQLEDSLGQSTRVELYIEQYNQPMAAHHFTFEIPAGVDVIQEQ</sequence>
<feature type="coiled-coil region" evidence="11">
    <location>
        <begin position="38"/>
        <end position="65"/>
    </location>
</feature>
<dbReference type="InterPro" id="IPR029046">
    <property type="entry name" value="LolA/LolB/LppX"/>
</dbReference>
<organism evidence="12 13">
    <name type="scientific">Marinospirillum alkaliphilum DSM 21637</name>
    <dbReference type="NCBI Taxonomy" id="1122209"/>
    <lineage>
        <taxon>Bacteria</taxon>
        <taxon>Pseudomonadati</taxon>
        <taxon>Pseudomonadota</taxon>
        <taxon>Gammaproteobacteria</taxon>
        <taxon>Oceanospirillales</taxon>
        <taxon>Oceanospirillaceae</taxon>
        <taxon>Marinospirillum</taxon>
    </lineage>
</organism>
<dbReference type="RefSeq" id="WP_072324547.1">
    <property type="nucleotide sequence ID" value="NZ_FPJW01000001.1"/>
</dbReference>
<dbReference type="PANTHER" id="PTHR35869">
    <property type="entry name" value="OUTER-MEMBRANE LIPOPROTEIN CARRIER PROTEIN"/>
    <property type="match status" value="1"/>
</dbReference>
<dbReference type="SUPFAM" id="SSF89392">
    <property type="entry name" value="Prokaryotic lipoproteins and lipoprotein localization factors"/>
    <property type="match status" value="1"/>
</dbReference>
<accession>A0A1K1TTI6</accession>
<dbReference type="CDD" id="cd16325">
    <property type="entry name" value="LolA"/>
    <property type="match status" value="1"/>
</dbReference>
<dbReference type="EMBL" id="FPJW01000001">
    <property type="protein sequence ID" value="SFX04097.1"/>
    <property type="molecule type" value="Genomic_DNA"/>
</dbReference>
<dbReference type="NCBIfam" id="TIGR00547">
    <property type="entry name" value="lolA"/>
    <property type="match status" value="1"/>
</dbReference>
<keyword evidence="11" id="KW-0175">Coiled coil</keyword>
<dbReference type="Gene3D" id="2.50.20.10">
    <property type="entry name" value="Lipoprotein localisation LolA/LolB/LppX"/>
    <property type="match status" value="1"/>
</dbReference>
<evidence type="ECO:0000313" key="12">
    <source>
        <dbReference type="EMBL" id="SFX04097.1"/>
    </source>
</evidence>
<dbReference type="AlphaFoldDB" id="A0A1K1TTI6"/>
<evidence type="ECO:0000256" key="7">
    <source>
        <dbReference type="ARBA" id="ARBA00022764"/>
    </source>
</evidence>
<dbReference type="HAMAP" id="MF_00240">
    <property type="entry name" value="LolA"/>
    <property type="match status" value="1"/>
</dbReference>
<dbReference type="STRING" id="1122209.SAMN02745752_00313"/>
<reference evidence="12 13" key="1">
    <citation type="submission" date="2016-11" db="EMBL/GenBank/DDBJ databases">
        <authorList>
            <person name="Jaros S."/>
            <person name="Januszkiewicz K."/>
            <person name="Wedrychowicz H."/>
        </authorList>
    </citation>
    <scope>NUCLEOTIDE SEQUENCE [LARGE SCALE GENOMIC DNA]</scope>
    <source>
        <strain evidence="12 13">DSM 21637</strain>
    </source>
</reference>
<keyword evidence="6" id="KW-0732">Signal</keyword>
<comment type="subcellular location">
    <subcellularLocation>
        <location evidence="1 10">Periplasm</location>
    </subcellularLocation>
</comment>
<keyword evidence="9 10" id="KW-0143">Chaperone</keyword>
<comment type="function">
    <text evidence="10">Participates in the translocation of lipoproteins from the inner membrane to the outer membrane. Only forms a complex with a lipoprotein if the residue after the N-terminal Cys is not an aspartate (The Asp acts as a targeting signal to indicate that the lipoprotein should stay in the inner membrane).</text>
</comment>
<evidence type="ECO:0000256" key="1">
    <source>
        <dbReference type="ARBA" id="ARBA00004418"/>
    </source>
</evidence>
<evidence type="ECO:0000256" key="4">
    <source>
        <dbReference type="ARBA" id="ARBA00014035"/>
    </source>
</evidence>
<keyword evidence="5 10" id="KW-0813">Transport</keyword>
<dbReference type="PANTHER" id="PTHR35869:SF1">
    <property type="entry name" value="OUTER-MEMBRANE LIPOPROTEIN CARRIER PROTEIN"/>
    <property type="match status" value="1"/>
</dbReference>
<evidence type="ECO:0000256" key="6">
    <source>
        <dbReference type="ARBA" id="ARBA00022729"/>
    </source>
</evidence>
<keyword evidence="7 10" id="KW-0574">Periplasm</keyword>